<comment type="cofactor">
    <cofactor evidence="1">
        <name>Mn(2+)</name>
        <dbReference type="ChEBI" id="CHEBI:29035"/>
    </cofactor>
</comment>
<dbReference type="SUPFAM" id="SSF55920">
    <property type="entry name" value="Creatinase/aminopeptidase"/>
    <property type="match status" value="1"/>
</dbReference>
<feature type="domain" description="Peptidase M24" evidence="5">
    <location>
        <begin position="146"/>
        <end position="348"/>
    </location>
</feature>
<evidence type="ECO:0000256" key="3">
    <source>
        <dbReference type="ARBA" id="ARBA00022801"/>
    </source>
</evidence>
<evidence type="ECO:0000256" key="2">
    <source>
        <dbReference type="ARBA" id="ARBA00008766"/>
    </source>
</evidence>
<dbReference type="Pfam" id="PF00557">
    <property type="entry name" value="Peptidase_M24"/>
    <property type="match status" value="1"/>
</dbReference>
<gene>
    <name evidence="7" type="primary">ykvY</name>
    <name evidence="7" type="ORF">GCM10011398_01180</name>
</gene>
<dbReference type="FunFam" id="3.90.230.10:FF:000014">
    <property type="entry name" value="Aminopeptidase P family protein"/>
    <property type="match status" value="1"/>
</dbReference>
<evidence type="ECO:0000256" key="1">
    <source>
        <dbReference type="ARBA" id="ARBA00001936"/>
    </source>
</evidence>
<dbReference type="SUPFAM" id="SSF53092">
    <property type="entry name" value="Creatinase/prolidase N-terminal domain"/>
    <property type="match status" value="1"/>
</dbReference>
<dbReference type="Proteomes" id="UP000622860">
    <property type="component" value="Unassembled WGS sequence"/>
</dbReference>
<dbReference type="InterPro" id="IPR000587">
    <property type="entry name" value="Creatinase_N"/>
</dbReference>
<sequence length="365" mass="40790">MTNRIDTLLEKMNNSNLDGMLVTSTANFYYLSNYYTDPHERVIAVYVSNDNNPVLILPAMEEEDAKNAGWKFDIIGYSDHENPWQLFQSFLKKSGKLPQSLGIEHDHITLERFNHVKAILPQATIHNAQELLADLRVIKSKKEYTLLKQAASLADFGVETGMKAIQEGVSELEVIAKIEYELKKMGIQGMSFSTMALSGTKTASPHGNPGMKKIEKGDLVLFDLGVIYEGYCSDITRTVAYKSISDEQRQIYNTVLDAEKKAIDASQTGTPVGKIDLAARNHIEQAGYGEYFTHRIGHGLGIETHEYPSMHSNNKLTLQEGMCYTIEPGIYVPNTGGVRIEDMIYMTAKGPEQLTKSPKELTIIE</sequence>
<dbReference type="GO" id="GO:0004177">
    <property type="term" value="F:aminopeptidase activity"/>
    <property type="evidence" value="ECO:0007669"/>
    <property type="project" value="UniProtKB-ARBA"/>
</dbReference>
<keyword evidence="3" id="KW-0378">Hydrolase</keyword>
<dbReference type="InterPro" id="IPR050659">
    <property type="entry name" value="Peptidase_M24B"/>
</dbReference>
<dbReference type="Pfam" id="PF01321">
    <property type="entry name" value="Creatinase_N"/>
    <property type="match status" value="1"/>
</dbReference>
<dbReference type="CDD" id="cd01092">
    <property type="entry name" value="APP-like"/>
    <property type="match status" value="1"/>
</dbReference>
<dbReference type="PANTHER" id="PTHR46112:SF10">
    <property type="entry name" value="DIPEPTIDASE YKVY-RELATED"/>
    <property type="match status" value="1"/>
</dbReference>
<dbReference type="EMBL" id="BMFR01000001">
    <property type="protein sequence ID" value="GGG61649.1"/>
    <property type="molecule type" value="Genomic_DNA"/>
</dbReference>
<dbReference type="InterPro" id="IPR029149">
    <property type="entry name" value="Creatin/AminoP/Spt16_N"/>
</dbReference>
<feature type="domain" description="Creatinase N-terminal" evidence="6">
    <location>
        <begin position="4"/>
        <end position="138"/>
    </location>
</feature>
<dbReference type="InterPro" id="IPR036005">
    <property type="entry name" value="Creatinase/aminopeptidase-like"/>
</dbReference>
<protein>
    <submittedName>
        <fullName evidence="7">Dipeptidase YkvY</fullName>
    </submittedName>
</protein>
<proteinExistence type="inferred from homology"/>
<evidence type="ECO:0000259" key="6">
    <source>
        <dbReference type="Pfam" id="PF01321"/>
    </source>
</evidence>
<keyword evidence="8" id="KW-1185">Reference proteome</keyword>
<dbReference type="PANTHER" id="PTHR46112">
    <property type="entry name" value="AMINOPEPTIDASE"/>
    <property type="match status" value="1"/>
</dbReference>
<evidence type="ECO:0000259" key="5">
    <source>
        <dbReference type="Pfam" id="PF00557"/>
    </source>
</evidence>
<reference evidence="7" key="1">
    <citation type="journal article" date="2014" name="Int. J. Syst. Evol. Microbiol.">
        <title>Complete genome sequence of Corynebacterium casei LMG S-19264T (=DSM 44701T), isolated from a smear-ripened cheese.</title>
        <authorList>
            <consortium name="US DOE Joint Genome Institute (JGI-PGF)"/>
            <person name="Walter F."/>
            <person name="Albersmeier A."/>
            <person name="Kalinowski J."/>
            <person name="Ruckert C."/>
        </authorList>
    </citation>
    <scope>NUCLEOTIDE SEQUENCE</scope>
    <source>
        <strain evidence="7">CGMCC 1.12754</strain>
    </source>
</reference>
<dbReference type="AlphaFoldDB" id="A0A917GYQ2"/>
<dbReference type="InterPro" id="IPR000994">
    <property type="entry name" value="Pept_M24"/>
</dbReference>
<dbReference type="RefSeq" id="WP_188453410.1">
    <property type="nucleotide sequence ID" value="NZ_BMFR01000001.1"/>
</dbReference>
<comment type="similarity">
    <text evidence="2">Belongs to the peptidase M24B family.</text>
</comment>
<dbReference type="PRINTS" id="PR00599">
    <property type="entry name" value="MAPEPTIDASE"/>
</dbReference>
<evidence type="ECO:0000313" key="8">
    <source>
        <dbReference type="Proteomes" id="UP000622860"/>
    </source>
</evidence>
<reference evidence="7" key="2">
    <citation type="submission" date="2020-09" db="EMBL/GenBank/DDBJ databases">
        <authorList>
            <person name="Sun Q."/>
            <person name="Zhou Y."/>
        </authorList>
    </citation>
    <scope>NUCLEOTIDE SEQUENCE</scope>
    <source>
        <strain evidence="7">CGMCC 1.12754</strain>
    </source>
</reference>
<keyword evidence="4" id="KW-0464">Manganese</keyword>
<dbReference type="Gene3D" id="3.90.230.10">
    <property type="entry name" value="Creatinase/methionine aminopeptidase superfamily"/>
    <property type="match status" value="1"/>
</dbReference>
<accession>A0A917GYQ2</accession>
<name>A0A917GYQ2_9BACI</name>
<organism evidence="7 8">
    <name type="scientific">Virgibacillus oceani</name>
    <dbReference type="NCBI Taxonomy" id="1479511"/>
    <lineage>
        <taxon>Bacteria</taxon>
        <taxon>Bacillati</taxon>
        <taxon>Bacillota</taxon>
        <taxon>Bacilli</taxon>
        <taxon>Bacillales</taxon>
        <taxon>Bacillaceae</taxon>
        <taxon>Virgibacillus</taxon>
    </lineage>
</organism>
<dbReference type="GO" id="GO:0008235">
    <property type="term" value="F:metalloexopeptidase activity"/>
    <property type="evidence" value="ECO:0007669"/>
    <property type="project" value="UniProtKB-ARBA"/>
</dbReference>
<dbReference type="InterPro" id="IPR001714">
    <property type="entry name" value="Pept_M24_MAP"/>
</dbReference>
<comment type="caution">
    <text evidence="7">The sequence shown here is derived from an EMBL/GenBank/DDBJ whole genome shotgun (WGS) entry which is preliminary data.</text>
</comment>
<evidence type="ECO:0000313" key="7">
    <source>
        <dbReference type="EMBL" id="GGG61649.1"/>
    </source>
</evidence>
<dbReference type="Gene3D" id="3.40.350.10">
    <property type="entry name" value="Creatinase/prolidase N-terminal domain"/>
    <property type="match status" value="1"/>
</dbReference>
<evidence type="ECO:0000256" key="4">
    <source>
        <dbReference type="ARBA" id="ARBA00023211"/>
    </source>
</evidence>